<protein>
    <recommendedName>
        <fullName evidence="1">RNA helicase</fullName>
        <ecNumber evidence="1">3.6.4.13</ecNumber>
    </recommendedName>
</protein>
<dbReference type="EC" id="3.6.4.13" evidence="1"/>
<dbReference type="PANTHER" id="PTHR18934:SF109">
    <property type="entry name" value="ATP-DEPENDENT RNA HELICASE DHX15 HOMOLOG"/>
    <property type="match status" value="1"/>
</dbReference>
<dbReference type="GO" id="GO:0003724">
    <property type="term" value="F:RNA helicase activity"/>
    <property type="evidence" value="ECO:0007669"/>
    <property type="project" value="UniProtKB-EC"/>
</dbReference>
<evidence type="ECO:0000313" key="8">
    <source>
        <dbReference type="EMBL" id="KAL2611326.1"/>
    </source>
</evidence>
<evidence type="ECO:0000256" key="6">
    <source>
        <dbReference type="ARBA" id="ARBA00047984"/>
    </source>
</evidence>
<feature type="domain" description="Helicase ATP-binding" evidence="7">
    <location>
        <begin position="1"/>
        <end position="114"/>
    </location>
</feature>
<evidence type="ECO:0000259" key="7">
    <source>
        <dbReference type="PROSITE" id="PS51192"/>
    </source>
</evidence>
<evidence type="ECO:0000313" key="9">
    <source>
        <dbReference type="Proteomes" id="UP001605036"/>
    </source>
</evidence>
<proteinExistence type="predicted"/>
<dbReference type="GO" id="GO:0008380">
    <property type="term" value="P:RNA splicing"/>
    <property type="evidence" value="ECO:0007669"/>
    <property type="project" value="UniProtKB-KW"/>
</dbReference>
<reference evidence="8 9" key="1">
    <citation type="submission" date="2024-09" db="EMBL/GenBank/DDBJ databases">
        <title>Chromosome-scale assembly of Riccia fluitans.</title>
        <authorList>
            <person name="Paukszto L."/>
            <person name="Sawicki J."/>
            <person name="Karawczyk K."/>
            <person name="Piernik-Szablinska J."/>
            <person name="Szczecinska M."/>
            <person name="Mazdziarz M."/>
        </authorList>
    </citation>
    <scope>NUCLEOTIDE SEQUENCE [LARGE SCALE GENOMIC DNA]</scope>
    <source>
        <strain evidence="8">Rf_01</strain>
        <tissue evidence="8">Aerial parts of the thallus</tissue>
    </source>
</reference>
<dbReference type="EMBL" id="JBHFFA010000007">
    <property type="protein sequence ID" value="KAL2611326.1"/>
    <property type="molecule type" value="Genomic_DNA"/>
</dbReference>
<dbReference type="GO" id="GO:0016787">
    <property type="term" value="F:hydrolase activity"/>
    <property type="evidence" value="ECO:0007669"/>
    <property type="project" value="UniProtKB-KW"/>
</dbReference>
<keyword evidence="4" id="KW-0067">ATP-binding</keyword>
<keyword evidence="2" id="KW-0507">mRNA processing</keyword>
<evidence type="ECO:0000256" key="2">
    <source>
        <dbReference type="ARBA" id="ARBA00022664"/>
    </source>
</evidence>
<sequence>MILVRDTGSGKATQIPQFVLEAGYAANRNQIARTQPRRVAAMAAADEMDIPTGEEVGLQLSFRGLLSDPKTILKYWTEASAEEQARFEAVVMSATFESEKFQAYFDGASILEVSGRLHTVDILYSPFPEEDYLEAAIRKAAQIHACEGPGDILVFLIGA</sequence>
<dbReference type="GO" id="GO:0006397">
    <property type="term" value="P:mRNA processing"/>
    <property type="evidence" value="ECO:0007669"/>
    <property type="project" value="UniProtKB-KW"/>
</dbReference>
<gene>
    <name evidence="8" type="ORF">R1flu_023018</name>
</gene>
<keyword evidence="9" id="KW-1185">Reference proteome</keyword>
<comment type="catalytic activity">
    <reaction evidence="6">
        <text>ATP + H2O = ADP + phosphate + H(+)</text>
        <dbReference type="Rhea" id="RHEA:13065"/>
        <dbReference type="ChEBI" id="CHEBI:15377"/>
        <dbReference type="ChEBI" id="CHEBI:15378"/>
        <dbReference type="ChEBI" id="CHEBI:30616"/>
        <dbReference type="ChEBI" id="CHEBI:43474"/>
        <dbReference type="ChEBI" id="CHEBI:456216"/>
        <dbReference type="EC" id="3.6.4.13"/>
    </reaction>
</comment>
<evidence type="ECO:0000256" key="5">
    <source>
        <dbReference type="ARBA" id="ARBA00023187"/>
    </source>
</evidence>
<keyword evidence="4" id="KW-0347">Helicase</keyword>
<dbReference type="AlphaFoldDB" id="A0ABD1XTT4"/>
<keyword evidence="4" id="KW-0547">Nucleotide-binding</keyword>
<evidence type="ECO:0000256" key="3">
    <source>
        <dbReference type="ARBA" id="ARBA00022801"/>
    </source>
</evidence>
<dbReference type="InterPro" id="IPR027417">
    <property type="entry name" value="P-loop_NTPase"/>
</dbReference>
<evidence type="ECO:0000256" key="4">
    <source>
        <dbReference type="ARBA" id="ARBA00022806"/>
    </source>
</evidence>
<dbReference type="PROSITE" id="PS51192">
    <property type="entry name" value="HELICASE_ATP_BIND_1"/>
    <property type="match status" value="1"/>
</dbReference>
<name>A0ABD1XTT4_9MARC</name>
<keyword evidence="5" id="KW-0508">mRNA splicing</keyword>
<dbReference type="SUPFAM" id="SSF52540">
    <property type="entry name" value="P-loop containing nucleoside triphosphate hydrolases"/>
    <property type="match status" value="1"/>
</dbReference>
<dbReference type="PANTHER" id="PTHR18934">
    <property type="entry name" value="ATP-DEPENDENT RNA HELICASE"/>
    <property type="match status" value="1"/>
</dbReference>
<dbReference type="Proteomes" id="UP001605036">
    <property type="component" value="Unassembled WGS sequence"/>
</dbReference>
<organism evidence="8 9">
    <name type="scientific">Riccia fluitans</name>
    <dbReference type="NCBI Taxonomy" id="41844"/>
    <lineage>
        <taxon>Eukaryota</taxon>
        <taxon>Viridiplantae</taxon>
        <taxon>Streptophyta</taxon>
        <taxon>Embryophyta</taxon>
        <taxon>Marchantiophyta</taxon>
        <taxon>Marchantiopsida</taxon>
        <taxon>Marchantiidae</taxon>
        <taxon>Marchantiales</taxon>
        <taxon>Ricciaceae</taxon>
        <taxon>Riccia</taxon>
    </lineage>
</organism>
<accession>A0ABD1XTT4</accession>
<keyword evidence="3" id="KW-0378">Hydrolase</keyword>
<comment type="caution">
    <text evidence="8">The sequence shown here is derived from an EMBL/GenBank/DDBJ whole genome shotgun (WGS) entry which is preliminary data.</text>
</comment>
<evidence type="ECO:0000256" key="1">
    <source>
        <dbReference type="ARBA" id="ARBA00012552"/>
    </source>
</evidence>
<dbReference type="Gene3D" id="3.40.50.300">
    <property type="entry name" value="P-loop containing nucleotide triphosphate hydrolases"/>
    <property type="match status" value="3"/>
</dbReference>
<dbReference type="InterPro" id="IPR014001">
    <property type="entry name" value="Helicase_ATP-bd"/>
</dbReference>